<dbReference type="Proteomes" id="UP000281553">
    <property type="component" value="Unassembled WGS sequence"/>
</dbReference>
<gene>
    <name evidence="1" type="ORF">DILT_LOCUS15238</name>
</gene>
<name>A0A3P7QDI4_DIBLA</name>
<protein>
    <recommendedName>
        <fullName evidence="3">Reverse transcriptase domain-containing protein</fullName>
    </recommendedName>
</protein>
<dbReference type="PANTHER" id="PTHR21301:SF10">
    <property type="entry name" value="REVERSE TRANSCRIPTASE DOMAIN-CONTAINING PROTEIN"/>
    <property type="match status" value="1"/>
</dbReference>
<dbReference type="AlphaFoldDB" id="A0A3P7QDI4"/>
<evidence type="ECO:0000313" key="1">
    <source>
        <dbReference type="EMBL" id="VDN28736.1"/>
    </source>
</evidence>
<dbReference type="PANTHER" id="PTHR21301">
    <property type="entry name" value="REVERSE TRANSCRIPTASE"/>
    <property type="match status" value="1"/>
</dbReference>
<evidence type="ECO:0008006" key="3">
    <source>
        <dbReference type="Google" id="ProtNLM"/>
    </source>
</evidence>
<proteinExistence type="predicted"/>
<sequence length="128" mass="14514">MASIISGFLAEITMQRLESMVLLSIDPMLWVRYVYDTFVVVKEGHFEALHKTITSIIPGIQIPLEKDVKHKLPFLDVLVRPNADGTLQTSIYRQDTYAAVIPNYASNNPFSHKMIAINSLLRRAKTLL</sequence>
<dbReference type="OrthoDB" id="6238808at2759"/>
<dbReference type="EMBL" id="UYRU01078011">
    <property type="protein sequence ID" value="VDN28736.1"/>
    <property type="molecule type" value="Genomic_DNA"/>
</dbReference>
<reference evidence="1 2" key="1">
    <citation type="submission" date="2018-11" db="EMBL/GenBank/DDBJ databases">
        <authorList>
            <consortium name="Pathogen Informatics"/>
        </authorList>
    </citation>
    <scope>NUCLEOTIDE SEQUENCE [LARGE SCALE GENOMIC DNA]</scope>
</reference>
<organism evidence="1 2">
    <name type="scientific">Dibothriocephalus latus</name>
    <name type="common">Fish tapeworm</name>
    <name type="synonym">Diphyllobothrium latum</name>
    <dbReference type="NCBI Taxonomy" id="60516"/>
    <lineage>
        <taxon>Eukaryota</taxon>
        <taxon>Metazoa</taxon>
        <taxon>Spiralia</taxon>
        <taxon>Lophotrochozoa</taxon>
        <taxon>Platyhelminthes</taxon>
        <taxon>Cestoda</taxon>
        <taxon>Eucestoda</taxon>
        <taxon>Diphyllobothriidea</taxon>
        <taxon>Diphyllobothriidae</taxon>
        <taxon>Dibothriocephalus</taxon>
    </lineage>
</organism>
<accession>A0A3P7QDI4</accession>
<keyword evidence="2" id="KW-1185">Reference proteome</keyword>
<evidence type="ECO:0000313" key="2">
    <source>
        <dbReference type="Proteomes" id="UP000281553"/>
    </source>
</evidence>